<evidence type="ECO:0000256" key="5">
    <source>
        <dbReference type="SAM" id="MobiDB-lite"/>
    </source>
</evidence>
<evidence type="ECO:0000259" key="6">
    <source>
        <dbReference type="Pfam" id="PF03968"/>
    </source>
</evidence>
<comment type="subunit">
    <text evidence="4">Component of the lipopolysaccharide transport and assembly complex.</text>
</comment>
<comment type="similarity">
    <text evidence="4">Belongs to the LptA family.</text>
</comment>
<protein>
    <recommendedName>
        <fullName evidence="4">Lipopolysaccharide export system protein LptA</fullName>
    </recommendedName>
</protein>
<evidence type="ECO:0000313" key="7">
    <source>
        <dbReference type="EMBL" id="NMH15733.1"/>
    </source>
</evidence>
<comment type="subcellular location">
    <subcellularLocation>
        <location evidence="4">Periplasm</location>
    </subcellularLocation>
</comment>
<accession>A0ABX1QKK2</accession>
<sequence length="204" mass="22505">MAALRAALRHTHVHETPTPSASRLGRRPLTTVLGALLLPLWLALAAAPAYAEKADKQKPIEIDADRIHVDDRQKIHIFEGNVLMKQGTLEIRGDRVVVTQDEQGFKTGVATAQGGRLATFKQKRDNSDEWVTGEAERLEYDARTNKVKLIGRARATSGQDEVRGAYIEYDQNTDQYYVTTAGGTSSAPSGRVRAVIQPKNTEEQ</sequence>
<evidence type="ECO:0000256" key="1">
    <source>
        <dbReference type="ARBA" id="ARBA00022448"/>
    </source>
</evidence>
<dbReference type="HAMAP" id="MF_01914">
    <property type="entry name" value="LPS_assembly_LptA"/>
    <property type="match status" value="1"/>
</dbReference>
<feature type="domain" description="Organic solvent tolerance-like N-terminal" evidence="6">
    <location>
        <begin position="61"/>
        <end position="174"/>
    </location>
</feature>
<dbReference type="NCBIfam" id="TIGR03002">
    <property type="entry name" value="outer_YhbN_LptA"/>
    <property type="match status" value="1"/>
</dbReference>
<proteinExistence type="inferred from homology"/>
<dbReference type="Pfam" id="PF03968">
    <property type="entry name" value="LptD_N"/>
    <property type="match status" value="1"/>
</dbReference>
<evidence type="ECO:0000256" key="2">
    <source>
        <dbReference type="ARBA" id="ARBA00022729"/>
    </source>
</evidence>
<gene>
    <name evidence="4 7" type="primary">lptA</name>
    <name evidence="7" type="ORF">GV368_01130</name>
</gene>
<keyword evidence="8" id="KW-1185">Reference proteome</keyword>
<dbReference type="PANTHER" id="PTHR36504">
    <property type="entry name" value="LIPOPOLYSACCHARIDE EXPORT SYSTEM PROTEIN LPTA"/>
    <property type="match status" value="1"/>
</dbReference>
<evidence type="ECO:0000313" key="8">
    <source>
        <dbReference type="Proteomes" id="UP000669605"/>
    </source>
</evidence>
<keyword evidence="2" id="KW-0732">Signal</keyword>
<organism evidence="7 8">
    <name type="scientific">Tepidiphilus baoligensis</name>
    <dbReference type="NCBI Taxonomy" id="2698687"/>
    <lineage>
        <taxon>Bacteria</taxon>
        <taxon>Pseudomonadati</taxon>
        <taxon>Pseudomonadota</taxon>
        <taxon>Hydrogenophilia</taxon>
        <taxon>Hydrogenophilales</taxon>
        <taxon>Hydrogenophilaceae</taxon>
        <taxon>Tepidiphilus</taxon>
    </lineage>
</organism>
<name>A0ABX1QKK2_9PROT</name>
<dbReference type="Proteomes" id="UP000669605">
    <property type="component" value="Unassembled WGS sequence"/>
</dbReference>
<dbReference type="InterPro" id="IPR052037">
    <property type="entry name" value="LPS_export_LptA"/>
</dbReference>
<feature type="region of interest" description="Disordered" evidence="5">
    <location>
        <begin position="6"/>
        <end position="25"/>
    </location>
</feature>
<reference evidence="7 8" key="1">
    <citation type="journal article" date="2020" name="Curr. Microbiol.">
        <title>Tepidiphilus baoligensis sp. nov., a Novel Bacterium of the Family Hydrogenophilaceae Isolated from an Oil Reservoir.</title>
        <authorList>
            <person name="Zhang X."/>
            <person name="Wang G."/>
            <person name="Ma X."/>
            <person name="Yu J."/>
            <person name="You J."/>
            <person name="Xue Y."/>
            <person name="Ma Y."/>
        </authorList>
    </citation>
    <scope>NUCLEOTIDE SEQUENCE [LARGE SCALE GENOMIC DNA]</scope>
    <source>
        <strain evidence="7 8">B18-69</strain>
    </source>
</reference>
<evidence type="ECO:0000256" key="3">
    <source>
        <dbReference type="ARBA" id="ARBA00022764"/>
    </source>
</evidence>
<comment type="caution">
    <text evidence="7">The sequence shown here is derived from an EMBL/GenBank/DDBJ whole genome shotgun (WGS) entry which is preliminary data.</text>
</comment>
<comment type="function">
    <text evidence="4">Involved in the assembly of lipopolysaccharide (LPS). Required for the translocation of LPS from the inner membrane to the outer membrane.</text>
</comment>
<dbReference type="Gene3D" id="2.60.450.10">
    <property type="entry name" value="Lipopolysaccharide (LPS) transport protein A like domain"/>
    <property type="match status" value="1"/>
</dbReference>
<keyword evidence="3 4" id="KW-0574">Periplasm</keyword>
<dbReference type="EMBL" id="JAAAUB010000001">
    <property type="protein sequence ID" value="NMH15733.1"/>
    <property type="molecule type" value="Genomic_DNA"/>
</dbReference>
<evidence type="ECO:0000256" key="4">
    <source>
        <dbReference type="HAMAP-Rule" id="MF_01914"/>
    </source>
</evidence>
<keyword evidence="1 4" id="KW-0813">Transport</keyword>
<dbReference type="InterPro" id="IPR005653">
    <property type="entry name" value="OstA-like_N"/>
</dbReference>
<dbReference type="InterPro" id="IPR014340">
    <property type="entry name" value="LptA"/>
</dbReference>
<dbReference type="PANTHER" id="PTHR36504:SF1">
    <property type="entry name" value="LIPOPOLYSACCHARIDE EXPORT SYSTEM PROTEIN LPTA"/>
    <property type="match status" value="1"/>
</dbReference>